<protein>
    <submittedName>
        <fullName evidence="2">Uncharacterized protein</fullName>
    </submittedName>
</protein>
<keyword evidence="1" id="KW-0812">Transmembrane</keyword>
<dbReference type="AlphaFoldDB" id="A0A4U3KUD2"/>
<dbReference type="EMBL" id="SZQL01000017">
    <property type="protein sequence ID" value="TKK66031.1"/>
    <property type="molecule type" value="Genomic_DNA"/>
</dbReference>
<organism evidence="2 3">
    <name type="scientific">Ilyomonas limi</name>
    <dbReference type="NCBI Taxonomy" id="2575867"/>
    <lineage>
        <taxon>Bacteria</taxon>
        <taxon>Pseudomonadati</taxon>
        <taxon>Bacteroidota</taxon>
        <taxon>Chitinophagia</taxon>
        <taxon>Chitinophagales</taxon>
        <taxon>Chitinophagaceae</taxon>
        <taxon>Ilyomonas</taxon>
    </lineage>
</organism>
<gene>
    <name evidence="2" type="ORF">FC093_18695</name>
</gene>
<keyword evidence="1" id="KW-0472">Membrane</keyword>
<evidence type="ECO:0000313" key="3">
    <source>
        <dbReference type="Proteomes" id="UP000305848"/>
    </source>
</evidence>
<reference evidence="2 3" key="1">
    <citation type="submission" date="2019-05" db="EMBL/GenBank/DDBJ databases">
        <title>Panacibacter sp. strain 17mud1-8 Genome sequencing and assembly.</title>
        <authorList>
            <person name="Chhetri G."/>
        </authorList>
    </citation>
    <scope>NUCLEOTIDE SEQUENCE [LARGE SCALE GENOMIC DNA]</scope>
    <source>
        <strain evidence="2 3">17mud1-8</strain>
    </source>
</reference>
<dbReference type="Proteomes" id="UP000305848">
    <property type="component" value="Unassembled WGS sequence"/>
</dbReference>
<keyword evidence="3" id="KW-1185">Reference proteome</keyword>
<evidence type="ECO:0000256" key="1">
    <source>
        <dbReference type="SAM" id="Phobius"/>
    </source>
</evidence>
<dbReference type="RefSeq" id="WP_137263338.1">
    <property type="nucleotide sequence ID" value="NZ_SZQL01000017.1"/>
</dbReference>
<comment type="caution">
    <text evidence="2">The sequence shown here is derived from an EMBL/GenBank/DDBJ whole genome shotgun (WGS) entry which is preliminary data.</text>
</comment>
<sequence length="69" mass="7473">MDIAIACNILIGMFDAIIGWNVSIKLKANTGQAEGQVIEITEGQRIIVMAIIGSFFAVIGYMMAHNMTI</sequence>
<keyword evidence="1" id="KW-1133">Transmembrane helix</keyword>
<name>A0A4U3KUD2_9BACT</name>
<dbReference type="OrthoDB" id="1496185at2"/>
<feature type="transmembrane region" description="Helical" evidence="1">
    <location>
        <begin position="46"/>
        <end position="64"/>
    </location>
</feature>
<accession>A0A4U3KUD2</accession>
<evidence type="ECO:0000313" key="2">
    <source>
        <dbReference type="EMBL" id="TKK66031.1"/>
    </source>
</evidence>
<proteinExistence type="predicted"/>